<dbReference type="OrthoDB" id="1938591at2759"/>
<evidence type="ECO:0000313" key="4">
    <source>
        <dbReference type="Proteomes" id="UP000807306"/>
    </source>
</evidence>
<dbReference type="Proteomes" id="UP000807306">
    <property type="component" value="Unassembled WGS sequence"/>
</dbReference>
<feature type="compositionally biased region" description="Low complexity" evidence="1">
    <location>
        <begin position="56"/>
        <end position="79"/>
    </location>
</feature>
<dbReference type="PROSITE" id="PS51011">
    <property type="entry name" value="ARID"/>
    <property type="match status" value="1"/>
</dbReference>
<proteinExistence type="predicted"/>
<keyword evidence="4" id="KW-1185">Reference proteome</keyword>
<name>A0A9P6ENE9_9AGAR</name>
<dbReference type="GO" id="GO:0003677">
    <property type="term" value="F:DNA binding"/>
    <property type="evidence" value="ECO:0007669"/>
    <property type="project" value="InterPro"/>
</dbReference>
<feature type="compositionally biased region" description="Basic and acidic residues" evidence="1">
    <location>
        <begin position="374"/>
        <end position="389"/>
    </location>
</feature>
<feature type="domain" description="ARID" evidence="2">
    <location>
        <begin position="152"/>
        <end position="279"/>
    </location>
</feature>
<comment type="caution">
    <text evidence="3">The sequence shown here is derived from an EMBL/GenBank/DDBJ whole genome shotgun (WGS) entry which is preliminary data.</text>
</comment>
<feature type="region of interest" description="Disordered" evidence="1">
    <location>
        <begin position="285"/>
        <end position="359"/>
    </location>
</feature>
<dbReference type="InterPro" id="IPR036431">
    <property type="entry name" value="ARID_dom_sf"/>
</dbReference>
<evidence type="ECO:0000256" key="1">
    <source>
        <dbReference type="SAM" id="MobiDB-lite"/>
    </source>
</evidence>
<sequence>MVPQNGPQQRTQQQAGFSNFMSPGLAGGVDPLSFNDDPHVAKQMAALNAMNQARMSQSSRPAPSPLSASGGTSSGSYLGSITNSHNFPSNGHDLLNVSASPNGHANFSMSNNFGLPQNPSSASNGSFLDPTSMSQGTMSRPQVMKDHNQQLKARETGLLQGLANYWAKNGTPLPPALSGMSFPNYDASTSPWSFIDPGSEIGHFKIASRDIAIFKLWATVIQAGGSAQIESNKMWPSILTALGLPAEATDPQTNNQVLVLKELHDVYMRLLAPFETIYRRNIQEQQKKLQMSQQPVNGNPQAGMRSMSSHGLMPGTMGLTNGSGTFPSVNSQQRPSLASSDSHGSLGASDMDPFTQSEPNLLDQDVQGIKRKHNSEGPDMKRVRQKTDPPEGNPLLADIANNAQSRPGSQPPAAAGTPNRPRQQPARRKIEYVPLGREVETFGGWDVNTLDAEWHNQQSRRPIRDISEWGLVDTEHLCMSLRSRLAVELSYALTTFTVLSTMREQQPGTGLSLSNCPDLLDDVLDLLEETAFGGPEQEATTLLTRAHDIPTNRELLTLVQDQETRPFASLDTHQGSKDPSLGPFPRPASIIIAIVAIIRNLSVWTNNWDFLAASPRVTDMLLRLCMVERDKDNNPCPVAECLSIADLIFLRREIMVIFVSISGSMKFTNTPSSRRIAKRLFELTASYLVDSTDAVPPLASVQLAGVVPTAGLRPPLLAETALDVLTRFTQPDYNRQLLTKIIPQSWIHQLIANLVHRVPMVESDFLLMQRDYWAGYVEKIIMGIYSLFFIAPYDLKQRIKADRRLGVKNVLLRMAQRVLTVPNDGRAMFAIPARRSIEALKLLDRAEEKVDTVEPELPALQFGMGFSDGSDSSFEKGTGLLGANRDVAWEMLMMRDVLSDEVFFNELDSLVRVESS</sequence>
<gene>
    <name evidence="3" type="ORF">CPB83DRAFT_848300</name>
</gene>
<reference evidence="3" key="1">
    <citation type="submission" date="2020-11" db="EMBL/GenBank/DDBJ databases">
        <authorList>
            <consortium name="DOE Joint Genome Institute"/>
            <person name="Ahrendt S."/>
            <person name="Riley R."/>
            <person name="Andreopoulos W."/>
            <person name="Labutti K."/>
            <person name="Pangilinan J."/>
            <person name="Ruiz-Duenas F.J."/>
            <person name="Barrasa J.M."/>
            <person name="Sanchez-Garcia M."/>
            <person name="Camarero S."/>
            <person name="Miyauchi S."/>
            <person name="Serrano A."/>
            <person name="Linde D."/>
            <person name="Babiker R."/>
            <person name="Drula E."/>
            <person name="Ayuso-Fernandez I."/>
            <person name="Pacheco R."/>
            <person name="Padilla G."/>
            <person name="Ferreira P."/>
            <person name="Barriuso J."/>
            <person name="Kellner H."/>
            <person name="Castanera R."/>
            <person name="Alfaro M."/>
            <person name="Ramirez L."/>
            <person name="Pisabarro A.G."/>
            <person name="Kuo A."/>
            <person name="Tritt A."/>
            <person name="Lipzen A."/>
            <person name="He G."/>
            <person name="Yan M."/>
            <person name="Ng V."/>
            <person name="Cullen D."/>
            <person name="Martin F."/>
            <person name="Rosso M.-N."/>
            <person name="Henrissat B."/>
            <person name="Hibbett D."/>
            <person name="Martinez A.T."/>
            <person name="Grigoriev I.V."/>
        </authorList>
    </citation>
    <scope>NUCLEOTIDE SEQUENCE</scope>
    <source>
        <strain evidence="3">CBS 506.95</strain>
    </source>
</reference>
<feature type="region of interest" description="Disordered" evidence="1">
    <location>
        <begin position="51"/>
        <end position="79"/>
    </location>
</feature>
<evidence type="ECO:0000259" key="2">
    <source>
        <dbReference type="PROSITE" id="PS51011"/>
    </source>
</evidence>
<protein>
    <recommendedName>
        <fullName evidence="2">ARID domain-containing protein</fullName>
    </recommendedName>
</protein>
<dbReference type="SMART" id="SM01014">
    <property type="entry name" value="ARID"/>
    <property type="match status" value="1"/>
</dbReference>
<dbReference type="AlphaFoldDB" id="A0A9P6ENE9"/>
<dbReference type="EMBL" id="MU157833">
    <property type="protein sequence ID" value="KAF9532075.1"/>
    <property type="molecule type" value="Genomic_DNA"/>
</dbReference>
<accession>A0A9P6ENE9</accession>
<dbReference type="SUPFAM" id="SSF46774">
    <property type="entry name" value="ARID-like"/>
    <property type="match status" value="1"/>
</dbReference>
<feature type="compositionally biased region" description="Polar residues" evidence="1">
    <location>
        <begin position="318"/>
        <end position="343"/>
    </location>
</feature>
<evidence type="ECO:0000313" key="3">
    <source>
        <dbReference type="EMBL" id="KAF9532075.1"/>
    </source>
</evidence>
<dbReference type="Pfam" id="PF01388">
    <property type="entry name" value="ARID"/>
    <property type="match status" value="1"/>
</dbReference>
<feature type="region of interest" description="Disordered" evidence="1">
    <location>
        <begin position="371"/>
        <end position="428"/>
    </location>
</feature>
<dbReference type="Gene3D" id="1.10.150.60">
    <property type="entry name" value="ARID DNA-binding domain"/>
    <property type="match status" value="1"/>
</dbReference>
<dbReference type="InterPro" id="IPR001606">
    <property type="entry name" value="ARID_dom"/>
</dbReference>
<organism evidence="3 4">
    <name type="scientific">Crepidotus variabilis</name>
    <dbReference type="NCBI Taxonomy" id="179855"/>
    <lineage>
        <taxon>Eukaryota</taxon>
        <taxon>Fungi</taxon>
        <taxon>Dikarya</taxon>
        <taxon>Basidiomycota</taxon>
        <taxon>Agaricomycotina</taxon>
        <taxon>Agaricomycetes</taxon>
        <taxon>Agaricomycetidae</taxon>
        <taxon>Agaricales</taxon>
        <taxon>Agaricineae</taxon>
        <taxon>Crepidotaceae</taxon>
        <taxon>Crepidotus</taxon>
    </lineage>
</organism>